<dbReference type="PANTHER" id="PTHR17616">
    <property type="entry name" value="YES-ASSOCIATED PROTEIN YAP1 FAMILY MEMBER"/>
    <property type="match status" value="1"/>
</dbReference>
<keyword evidence="4" id="KW-0965">Cell junction</keyword>
<evidence type="ECO:0000256" key="4">
    <source>
        <dbReference type="ARBA" id="ARBA00022427"/>
    </source>
</evidence>
<evidence type="ECO:0000256" key="3">
    <source>
        <dbReference type="ARBA" id="ARBA00004496"/>
    </source>
</evidence>
<feature type="non-terminal residue" evidence="8">
    <location>
        <position position="1"/>
    </location>
</feature>
<dbReference type="Gene3D" id="2.20.70.10">
    <property type="match status" value="2"/>
</dbReference>
<evidence type="ECO:0000313" key="9">
    <source>
        <dbReference type="Proteomes" id="UP000018936"/>
    </source>
</evidence>
<dbReference type="InterPro" id="IPR036020">
    <property type="entry name" value="WW_dom_sf"/>
</dbReference>
<dbReference type="Proteomes" id="UP000018936">
    <property type="component" value="Unassembled WGS sequence"/>
</dbReference>
<dbReference type="InterPro" id="IPR001202">
    <property type="entry name" value="WW_dom"/>
</dbReference>
<dbReference type="SUPFAM" id="SSF51045">
    <property type="entry name" value="WW domain"/>
    <property type="match status" value="2"/>
</dbReference>
<dbReference type="PROSITE" id="PS01159">
    <property type="entry name" value="WW_DOMAIN_1"/>
    <property type="match status" value="2"/>
</dbReference>
<dbReference type="Pfam" id="PF00397">
    <property type="entry name" value="WW"/>
    <property type="match status" value="2"/>
</dbReference>
<dbReference type="FunFam" id="2.20.70.10:FF:000009">
    <property type="entry name" value="E3 ubiquitin-protein ligase"/>
    <property type="match status" value="1"/>
</dbReference>
<dbReference type="AlphaFoldDB" id="V8N3Z6"/>
<evidence type="ECO:0000256" key="6">
    <source>
        <dbReference type="ARBA" id="ARBA00023242"/>
    </source>
</evidence>
<feature type="non-terminal residue" evidence="8">
    <location>
        <position position="115"/>
    </location>
</feature>
<dbReference type="PROSITE" id="PS50020">
    <property type="entry name" value="WW_DOMAIN_2"/>
    <property type="match status" value="2"/>
</dbReference>
<evidence type="ECO:0000259" key="7">
    <source>
        <dbReference type="PROSITE" id="PS50020"/>
    </source>
</evidence>
<dbReference type="GO" id="GO:0005634">
    <property type="term" value="C:nucleus"/>
    <property type="evidence" value="ECO:0007669"/>
    <property type="project" value="UniProtKB-SubCell"/>
</dbReference>
<keyword evidence="6" id="KW-0539">Nucleus</keyword>
<dbReference type="PRINTS" id="PR00403">
    <property type="entry name" value="WWDOMAIN"/>
</dbReference>
<proteinExistence type="predicted"/>
<dbReference type="InterPro" id="IPR051583">
    <property type="entry name" value="YAP1"/>
</dbReference>
<comment type="subcellular location">
    <subcellularLocation>
        <location evidence="2">Cell junction</location>
        <location evidence="2">Tight junction</location>
    </subcellularLocation>
    <subcellularLocation>
        <location evidence="3">Cytoplasm</location>
    </subcellularLocation>
    <subcellularLocation>
        <location evidence="1">Nucleus</location>
    </subcellularLocation>
</comment>
<sequence length="115" mass="13915">MRRREAGVSGNGPCGSPHFLLRLLAHRWEQRELPNGRVYYVDHNTKSTTWERPLPPGWEKRVDPRGRYYFVDHNTRTTTWQRPTAEYVRTYEQWQSQRSQLQGAMQQFSQRFLYQ</sequence>
<dbReference type="GO" id="GO:0045944">
    <property type="term" value="P:positive regulation of transcription by RNA polymerase II"/>
    <property type="evidence" value="ECO:0007669"/>
    <property type="project" value="TreeGrafter"/>
</dbReference>
<comment type="caution">
    <text evidence="8">The sequence shown here is derived from an EMBL/GenBank/DDBJ whole genome shotgun (WGS) entry which is preliminary data.</text>
</comment>
<evidence type="ECO:0000256" key="5">
    <source>
        <dbReference type="ARBA" id="ARBA00022490"/>
    </source>
</evidence>
<dbReference type="PANTHER" id="PTHR17616:SF8">
    <property type="entry name" value="TRANSCRIPTIONAL COACTIVATOR YORKIE"/>
    <property type="match status" value="1"/>
</dbReference>
<dbReference type="EMBL" id="AZIM01024728">
    <property type="protein sequence ID" value="ETE56388.1"/>
    <property type="molecule type" value="Genomic_DNA"/>
</dbReference>
<evidence type="ECO:0000256" key="1">
    <source>
        <dbReference type="ARBA" id="ARBA00004123"/>
    </source>
</evidence>
<name>V8N3Z6_OPHHA</name>
<evidence type="ECO:0000256" key="2">
    <source>
        <dbReference type="ARBA" id="ARBA00004435"/>
    </source>
</evidence>
<dbReference type="SMART" id="SM00456">
    <property type="entry name" value="WW"/>
    <property type="match status" value="2"/>
</dbReference>
<feature type="domain" description="WW" evidence="7">
    <location>
        <begin position="22"/>
        <end position="55"/>
    </location>
</feature>
<dbReference type="GO" id="GO:0005923">
    <property type="term" value="C:bicellular tight junction"/>
    <property type="evidence" value="ECO:0007669"/>
    <property type="project" value="UniProtKB-SubCell"/>
</dbReference>
<protein>
    <recommendedName>
        <fullName evidence="7">WW domain-containing protein</fullName>
    </recommendedName>
</protein>
<dbReference type="GO" id="GO:0005737">
    <property type="term" value="C:cytoplasm"/>
    <property type="evidence" value="ECO:0007669"/>
    <property type="project" value="UniProtKB-SubCell"/>
</dbReference>
<evidence type="ECO:0000313" key="8">
    <source>
        <dbReference type="EMBL" id="ETE56388.1"/>
    </source>
</evidence>
<keyword evidence="5" id="KW-0963">Cytoplasm</keyword>
<reference evidence="8 9" key="1">
    <citation type="journal article" date="2013" name="Proc. Natl. Acad. Sci. U.S.A.">
        <title>The king cobra genome reveals dynamic gene evolution and adaptation in the snake venom system.</title>
        <authorList>
            <person name="Vonk F.J."/>
            <person name="Casewell N.R."/>
            <person name="Henkel C.V."/>
            <person name="Heimberg A.M."/>
            <person name="Jansen H.J."/>
            <person name="McCleary R.J."/>
            <person name="Kerkkamp H.M."/>
            <person name="Vos R.A."/>
            <person name="Guerreiro I."/>
            <person name="Calvete J.J."/>
            <person name="Wuster W."/>
            <person name="Woods A.E."/>
            <person name="Logan J.M."/>
            <person name="Harrison R.A."/>
            <person name="Castoe T.A."/>
            <person name="de Koning A.P."/>
            <person name="Pollock D.D."/>
            <person name="Yandell M."/>
            <person name="Calderon D."/>
            <person name="Renjifo C."/>
            <person name="Currier R.B."/>
            <person name="Salgado D."/>
            <person name="Pla D."/>
            <person name="Sanz L."/>
            <person name="Hyder A.S."/>
            <person name="Ribeiro J.M."/>
            <person name="Arntzen J.W."/>
            <person name="van den Thillart G.E."/>
            <person name="Boetzer M."/>
            <person name="Pirovano W."/>
            <person name="Dirks R.P."/>
            <person name="Spaink H.P."/>
            <person name="Duboule D."/>
            <person name="McGlinn E."/>
            <person name="Kini R.M."/>
            <person name="Richardson M.K."/>
        </authorList>
    </citation>
    <scope>NUCLEOTIDE SEQUENCE</scope>
    <source>
        <tissue evidence="8">Blood</tissue>
    </source>
</reference>
<dbReference type="OrthoDB" id="423283at2759"/>
<gene>
    <name evidence="8" type="ORF">L345_17901</name>
</gene>
<feature type="domain" description="WW" evidence="7">
    <location>
        <begin position="52"/>
        <end position="85"/>
    </location>
</feature>
<dbReference type="CDD" id="cd00201">
    <property type="entry name" value="WW"/>
    <property type="match status" value="2"/>
</dbReference>
<keyword evidence="4" id="KW-0796">Tight junction</keyword>
<dbReference type="GO" id="GO:0003713">
    <property type="term" value="F:transcription coactivator activity"/>
    <property type="evidence" value="ECO:0007669"/>
    <property type="project" value="TreeGrafter"/>
</dbReference>
<accession>V8N3Z6</accession>
<dbReference type="GO" id="GO:0035329">
    <property type="term" value="P:hippo signaling"/>
    <property type="evidence" value="ECO:0007669"/>
    <property type="project" value="TreeGrafter"/>
</dbReference>
<keyword evidence="9" id="KW-1185">Reference proteome</keyword>
<organism evidence="8 9">
    <name type="scientific">Ophiophagus hannah</name>
    <name type="common">King cobra</name>
    <name type="synonym">Naja hannah</name>
    <dbReference type="NCBI Taxonomy" id="8665"/>
    <lineage>
        <taxon>Eukaryota</taxon>
        <taxon>Metazoa</taxon>
        <taxon>Chordata</taxon>
        <taxon>Craniata</taxon>
        <taxon>Vertebrata</taxon>
        <taxon>Euteleostomi</taxon>
        <taxon>Lepidosauria</taxon>
        <taxon>Squamata</taxon>
        <taxon>Bifurcata</taxon>
        <taxon>Unidentata</taxon>
        <taxon>Episquamata</taxon>
        <taxon>Toxicofera</taxon>
        <taxon>Serpentes</taxon>
        <taxon>Colubroidea</taxon>
        <taxon>Elapidae</taxon>
        <taxon>Elapinae</taxon>
        <taxon>Ophiophagus</taxon>
    </lineage>
</organism>